<dbReference type="EMBL" id="WIXP02000014">
    <property type="protein sequence ID" value="KAF6200307.1"/>
    <property type="molecule type" value="Genomic_DNA"/>
</dbReference>
<feature type="compositionally biased region" description="Basic and acidic residues" evidence="1">
    <location>
        <begin position="122"/>
        <end position="135"/>
    </location>
</feature>
<organism evidence="2 3">
    <name type="scientific">Apolygus lucorum</name>
    <name type="common">Small green plant bug</name>
    <name type="synonym">Lygocoris lucorum</name>
    <dbReference type="NCBI Taxonomy" id="248454"/>
    <lineage>
        <taxon>Eukaryota</taxon>
        <taxon>Metazoa</taxon>
        <taxon>Ecdysozoa</taxon>
        <taxon>Arthropoda</taxon>
        <taxon>Hexapoda</taxon>
        <taxon>Insecta</taxon>
        <taxon>Pterygota</taxon>
        <taxon>Neoptera</taxon>
        <taxon>Paraneoptera</taxon>
        <taxon>Hemiptera</taxon>
        <taxon>Heteroptera</taxon>
        <taxon>Panheteroptera</taxon>
        <taxon>Cimicomorpha</taxon>
        <taxon>Miridae</taxon>
        <taxon>Mirini</taxon>
        <taxon>Apolygus</taxon>
    </lineage>
</organism>
<accession>A0A6A4IRR9</accession>
<feature type="compositionally biased region" description="Basic residues" evidence="1">
    <location>
        <begin position="139"/>
        <end position="168"/>
    </location>
</feature>
<reference evidence="2" key="1">
    <citation type="journal article" date="2021" name="Mol. Ecol. Resour.">
        <title>Apolygus lucorum genome provides insights into omnivorousness and mesophyll feeding.</title>
        <authorList>
            <person name="Liu Y."/>
            <person name="Liu H."/>
            <person name="Wang H."/>
            <person name="Huang T."/>
            <person name="Liu B."/>
            <person name="Yang B."/>
            <person name="Yin L."/>
            <person name="Li B."/>
            <person name="Zhang Y."/>
            <person name="Zhang S."/>
            <person name="Jiang F."/>
            <person name="Zhang X."/>
            <person name="Ren Y."/>
            <person name="Wang B."/>
            <person name="Wang S."/>
            <person name="Lu Y."/>
            <person name="Wu K."/>
            <person name="Fan W."/>
            <person name="Wang G."/>
        </authorList>
    </citation>
    <scope>NUCLEOTIDE SEQUENCE</scope>
    <source>
        <strain evidence="2">12Hb</strain>
    </source>
</reference>
<evidence type="ECO:0000313" key="2">
    <source>
        <dbReference type="EMBL" id="KAF6200307.1"/>
    </source>
</evidence>
<dbReference type="Proteomes" id="UP000466442">
    <property type="component" value="Unassembled WGS sequence"/>
</dbReference>
<feature type="compositionally biased region" description="Acidic residues" evidence="1">
    <location>
        <begin position="108"/>
        <end position="121"/>
    </location>
</feature>
<evidence type="ECO:0000256" key="1">
    <source>
        <dbReference type="SAM" id="MobiDB-lite"/>
    </source>
</evidence>
<feature type="region of interest" description="Disordered" evidence="1">
    <location>
        <begin position="63"/>
        <end position="187"/>
    </location>
</feature>
<dbReference type="AlphaFoldDB" id="A0A6A4IRR9"/>
<feature type="compositionally biased region" description="Basic and acidic residues" evidence="1">
    <location>
        <begin position="80"/>
        <end position="93"/>
    </location>
</feature>
<comment type="caution">
    <text evidence="2">The sequence shown here is derived from an EMBL/GenBank/DDBJ whole genome shotgun (WGS) entry which is preliminary data.</text>
</comment>
<proteinExistence type="predicted"/>
<evidence type="ECO:0000313" key="3">
    <source>
        <dbReference type="Proteomes" id="UP000466442"/>
    </source>
</evidence>
<keyword evidence="3" id="KW-1185">Reference proteome</keyword>
<sequence length="187" mass="21396">MKELVVLMMIAEVEMLSWEPGPQTFCHQAFMPSPDCKCMITKYGTPVSWKFHWKCPESEFNAGISDDNDEEEDVSTENKQNNDGHGSRTESKKSNYGHGSSTVSNASEEGDDGSEETEEISDENKESSRETDEALQHNSFRHRKRRKGKSIKRTHKKRFKPGLFHRRQINASQSYPSNMDAGIVHPW</sequence>
<gene>
    <name evidence="2" type="ORF">GE061_006610</name>
</gene>
<protein>
    <submittedName>
        <fullName evidence="2">Uncharacterized protein</fullName>
    </submittedName>
</protein>
<name>A0A6A4IRR9_APOLU</name>
<feature type="compositionally biased region" description="Acidic residues" evidence="1">
    <location>
        <begin position="66"/>
        <end position="75"/>
    </location>
</feature>